<proteinExistence type="predicted"/>
<dbReference type="AlphaFoldDB" id="A0A1M5TT73"/>
<dbReference type="Proteomes" id="UP000242520">
    <property type="component" value="Unassembled WGS sequence"/>
</dbReference>
<dbReference type="Gene3D" id="3.30.70.2940">
    <property type="match status" value="1"/>
</dbReference>
<dbReference type="OrthoDB" id="6162707at2"/>
<keyword evidence="1" id="KW-0175">Coiled coil</keyword>
<dbReference type="InterPro" id="IPR019117">
    <property type="entry name" value="CRISPR-assoc_protein_Cmr3"/>
</dbReference>
<feature type="coiled-coil region" evidence="1">
    <location>
        <begin position="51"/>
        <end position="78"/>
    </location>
</feature>
<evidence type="ECO:0000313" key="2">
    <source>
        <dbReference type="EMBL" id="SHH53840.1"/>
    </source>
</evidence>
<dbReference type="Pfam" id="PF09700">
    <property type="entry name" value="Cas_Cmr3"/>
    <property type="match status" value="1"/>
</dbReference>
<keyword evidence="3" id="KW-1185">Reference proteome</keyword>
<evidence type="ECO:0000313" key="3">
    <source>
        <dbReference type="Proteomes" id="UP000242520"/>
    </source>
</evidence>
<dbReference type="RefSeq" id="WP_072726503.1">
    <property type="nucleotide sequence ID" value="NZ_FQXH01000042.1"/>
</dbReference>
<sequence length="382" mass="45011">MGYLLLKPYDSLFFRDGKPFEKGISRWLSGMNTPYPSTIYGAIFSHIIRRNPKISNEIDEIRQKIEKLRQNKYVIEELNRLSKDVELKLMGYLRIKNIYLYDKRRNDVYIPAPLDIFVDEEGEIKYGEFIKEKYCCNNEVELEYLMKNIKDYNRADNYYINILDFLRYYTKGKRGNGLLISENNIFEKFYKVGIELNKYGTSKEGNLYRIDTSEFIDKGFRFLIEYEIDKDIELTSGCIKLGGEGKLAKLEIINGKIYSIEKLNEYYENINLENNYVKLVLTTESIFEETAFFPKIEDINAKVVGIVNDKPIYIAGYDMLRKRPKPMMKANKKGCVYILEFENVKGKSLKDIKDEIEKAIDFSEKNSYRGFNRFVLSIFKGE</sequence>
<dbReference type="EMBL" id="FQXH01000042">
    <property type="protein sequence ID" value="SHH53840.1"/>
    <property type="molecule type" value="Genomic_DNA"/>
</dbReference>
<accession>A0A1M5TT73</accession>
<reference evidence="3" key="1">
    <citation type="submission" date="2016-11" db="EMBL/GenBank/DDBJ databases">
        <authorList>
            <person name="Varghese N."/>
            <person name="Submissions S."/>
        </authorList>
    </citation>
    <scope>NUCLEOTIDE SEQUENCE [LARGE SCALE GENOMIC DNA]</scope>
    <source>
        <strain evidence="3">DSM 15285</strain>
    </source>
</reference>
<dbReference type="STRING" id="1123350.SAMN02744040_02287"/>
<gene>
    <name evidence="2" type="ORF">SAMN02744040_02287</name>
</gene>
<protein>
    <submittedName>
        <fullName evidence="2">CRISPR-associated protein Cmr3</fullName>
    </submittedName>
</protein>
<evidence type="ECO:0000256" key="1">
    <source>
        <dbReference type="SAM" id="Coils"/>
    </source>
</evidence>
<dbReference type="Gene3D" id="2.60.40.4350">
    <property type="match status" value="1"/>
</dbReference>
<name>A0A1M5TT73_9FIRM</name>
<organism evidence="2 3">
    <name type="scientific">Tepidibacter thalassicus DSM 15285</name>
    <dbReference type="NCBI Taxonomy" id="1123350"/>
    <lineage>
        <taxon>Bacteria</taxon>
        <taxon>Bacillati</taxon>
        <taxon>Bacillota</taxon>
        <taxon>Clostridia</taxon>
        <taxon>Peptostreptococcales</taxon>
        <taxon>Peptostreptococcaceae</taxon>
        <taxon>Tepidibacter</taxon>
    </lineage>
</organism>